<evidence type="ECO:0000313" key="2">
    <source>
        <dbReference type="EMBL" id="KAL2819567.1"/>
    </source>
</evidence>
<feature type="domain" description="Ubiquitin-like" evidence="1">
    <location>
        <begin position="285"/>
        <end position="366"/>
    </location>
</feature>
<organism evidence="2 3">
    <name type="scientific">Aspergillus cavernicola</name>
    <dbReference type="NCBI Taxonomy" id="176166"/>
    <lineage>
        <taxon>Eukaryota</taxon>
        <taxon>Fungi</taxon>
        <taxon>Dikarya</taxon>
        <taxon>Ascomycota</taxon>
        <taxon>Pezizomycotina</taxon>
        <taxon>Eurotiomycetes</taxon>
        <taxon>Eurotiomycetidae</taxon>
        <taxon>Eurotiales</taxon>
        <taxon>Aspergillaceae</taxon>
        <taxon>Aspergillus</taxon>
        <taxon>Aspergillus subgen. Nidulantes</taxon>
    </lineage>
</organism>
<reference evidence="2 3" key="1">
    <citation type="submission" date="2024-07" db="EMBL/GenBank/DDBJ databases">
        <title>Section-level genome sequencing and comparative genomics of Aspergillus sections Usti and Cavernicolus.</title>
        <authorList>
            <consortium name="Lawrence Berkeley National Laboratory"/>
            <person name="Nybo J.L."/>
            <person name="Vesth T.C."/>
            <person name="Theobald S."/>
            <person name="Frisvad J.C."/>
            <person name="Larsen T.O."/>
            <person name="Kjaerboelling I."/>
            <person name="Rothschild-Mancinelli K."/>
            <person name="Lyhne E.K."/>
            <person name="Kogle M.E."/>
            <person name="Barry K."/>
            <person name="Clum A."/>
            <person name="Na H."/>
            <person name="Ledsgaard L."/>
            <person name="Lin J."/>
            <person name="Lipzen A."/>
            <person name="Kuo A."/>
            <person name="Riley R."/>
            <person name="Mondo S."/>
            <person name="LaButti K."/>
            <person name="Haridas S."/>
            <person name="Pangalinan J."/>
            <person name="Salamov A.A."/>
            <person name="Simmons B.A."/>
            <person name="Magnuson J.K."/>
            <person name="Chen J."/>
            <person name="Drula E."/>
            <person name="Henrissat B."/>
            <person name="Wiebenga A."/>
            <person name="Lubbers R.J."/>
            <person name="Gomes A.C."/>
            <person name="Makela M.R."/>
            <person name="Stajich J."/>
            <person name="Grigoriev I.V."/>
            <person name="Mortensen U.H."/>
            <person name="De vries R.P."/>
            <person name="Baker S.E."/>
            <person name="Andersen M.R."/>
        </authorList>
    </citation>
    <scope>NUCLEOTIDE SEQUENCE [LARGE SCALE GENOMIC DNA]</scope>
    <source>
        <strain evidence="2 3">CBS 600.67</strain>
    </source>
</reference>
<evidence type="ECO:0000313" key="3">
    <source>
        <dbReference type="Proteomes" id="UP001610335"/>
    </source>
</evidence>
<dbReference type="PANTHER" id="PTHR38886">
    <property type="entry name" value="SESA DOMAIN-CONTAINING PROTEIN"/>
    <property type="match status" value="1"/>
</dbReference>
<protein>
    <recommendedName>
        <fullName evidence="1">Ubiquitin-like domain-containing protein</fullName>
    </recommendedName>
</protein>
<dbReference type="InterPro" id="IPR054464">
    <property type="entry name" value="ULD_fung"/>
</dbReference>
<name>A0ABR4HXW4_9EURO</name>
<proteinExistence type="predicted"/>
<sequence length="394" mass="44578">MVLPAFGFSVGDFLAAGELIVKICKSLKAAGGAASEYQQVIIELEGLQRCLRHLQALEPNEYNIHRVNALRGMALSVRIPLEEFLDKLQQYEASMGAFAPRTRLHGATKKAKWAVAVTEEVNKFRAIIVAKIVSINLLIGIQTSETVTGIAKTQKEQYSDLRTGMSKLRESVLDAQAQQKIDDEKFARFSADTQASLSEIRTEASDFNSDIGNRLEKISAATSSMDMSLVSIQDLGKQIISFLSSFPVEMRDLLRKVHVMNMQMYYILLHQPRSMPPSPNEFQDAGIELLDCMGRKFQLPYEWFCRWELLEGLLRNEFRDNPAEQKVINEEYELYNTSDHCQLVRKEDWSHSIRPGSTISMAIIISQLQWRIGTCPRPSCQKPIDAEGEILNAW</sequence>
<dbReference type="PANTHER" id="PTHR38886:SF1">
    <property type="entry name" value="NACHT-NTPASE AND P-LOOP NTPASES N-TERMINAL DOMAIN-CONTAINING PROTEIN"/>
    <property type="match status" value="1"/>
</dbReference>
<dbReference type="EMBL" id="JBFXLS010000076">
    <property type="protein sequence ID" value="KAL2819567.1"/>
    <property type="molecule type" value="Genomic_DNA"/>
</dbReference>
<gene>
    <name evidence="2" type="ORF">BDW59DRAFT_120853</name>
</gene>
<dbReference type="Proteomes" id="UP001610335">
    <property type="component" value="Unassembled WGS sequence"/>
</dbReference>
<keyword evidence="3" id="KW-1185">Reference proteome</keyword>
<comment type="caution">
    <text evidence="2">The sequence shown here is derived from an EMBL/GenBank/DDBJ whole genome shotgun (WGS) entry which is preliminary data.</text>
</comment>
<dbReference type="Pfam" id="PF22893">
    <property type="entry name" value="ULD_2"/>
    <property type="match status" value="1"/>
</dbReference>
<accession>A0ABR4HXW4</accession>
<evidence type="ECO:0000259" key="1">
    <source>
        <dbReference type="Pfam" id="PF22893"/>
    </source>
</evidence>